<reference evidence="3 4" key="1">
    <citation type="submission" date="2024-06" db="EMBL/GenBank/DDBJ databases">
        <title>The draft genome of Grus japonensis, version 3.</title>
        <authorList>
            <person name="Nabeshima K."/>
            <person name="Suzuki S."/>
            <person name="Onuma M."/>
        </authorList>
    </citation>
    <scope>NUCLEOTIDE SEQUENCE [LARGE SCALE GENOMIC DNA]</scope>
    <source>
        <strain evidence="3 4">451A</strain>
    </source>
</reference>
<gene>
    <name evidence="3" type="ORF">GRJ2_000126900</name>
</gene>
<protein>
    <submittedName>
        <fullName evidence="3">Anoctamin-4</fullName>
    </submittedName>
</protein>
<sequence length="364" mass="40208">MPAGCKMDLPLAKAEPISDGGSTSGITYLKEGGRGGKLLWKSSQKRGVRMCERNNSADTKVSAEGGGGGAPGTRVEIPLQPLEKTIVRQAVPLQPMEVHSGADIHLQPVEDPMLEQVEAPEGDCDPVGSLCWSRLLAGPVERGAHAGAEGREDLQVNRLETQIWIKPDIQKTDVDFSEILNAIQEIAKDVNIFFDELEGVNSPSKDDDSLLHHGNLTSTSDDASRLEVVGEEVPDKNKANGLYFRDGKCRIDYILVYRKSNPQTEKREVFERNIRAEGLQMEKEGIVSQDEISWILYYHVFWARPKNLVVFNQHFSGEEYSSSIEKYPFLQPVSVSELPSGCEISAHGDIQDSLEQAPEQPDPN</sequence>
<name>A0ABC9VXX2_GRUJA</name>
<feature type="domain" description="Anoctamin dimerisation" evidence="2">
    <location>
        <begin position="243"/>
        <end position="296"/>
    </location>
</feature>
<accession>A0ABC9VXX2</accession>
<evidence type="ECO:0000313" key="4">
    <source>
        <dbReference type="Proteomes" id="UP001623348"/>
    </source>
</evidence>
<feature type="region of interest" description="Disordered" evidence="1">
    <location>
        <begin position="345"/>
        <end position="364"/>
    </location>
</feature>
<dbReference type="EMBL" id="BAAFJT010000001">
    <property type="protein sequence ID" value="GAB0176617.1"/>
    <property type="molecule type" value="Genomic_DNA"/>
</dbReference>
<evidence type="ECO:0000259" key="2">
    <source>
        <dbReference type="Pfam" id="PF16178"/>
    </source>
</evidence>
<dbReference type="Proteomes" id="UP001623348">
    <property type="component" value="Unassembled WGS sequence"/>
</dbReference>
<proteinExistence type="predicted"/>
<organism evidence="3 4">
    <name type="scientific">Grus japonensis</name>
    <name type="common">Japanese crane</name>
    <name type="synonym">Red-crowned crane</name>
    <dbReference type="NCBI Taxonomy" id="30415"/>
    <lineage>
        <taxon>Eukaryota</taxon>
        <taxon>Metazoa</taxon>
        <taxon>Chordata</taxon>
        <taxon>Craniata</taxon>
        <taxon>Vertebrata</taxon>
        <taxon>Euteleostomi</taxon>
        <taxon>Archelosauria</taxon>
        <taxon>Archosauria</taxon>
        <taxon>Dinosauria</taxon>
        <taxon>Saurischia</taxon>
        <taxon>Theropoda</taxon>
        <taxon>Coelurosauria</taxon>
        <taxon>Aves</taxon>
        <taxon>Neognathae</taxon>
        <taxon>Neoaves</taxon>
        <taxon>Gruiformes</taxon>
        <taxon>Gruidae</taxon>
        <taxon>Grus</taxon>
    </lineage>
</organism>
<feature type="region of interest" description="Disordered" evidence="1">
    <location>
        <begin position="55"/>
        <end position="75"/>
    </location>
</feature>
<keyword evidence="4" id="KW-1185">Reference proteome</keyword>
<dbReference type="Pfam" id="PF16178">
    <property type="entry name" value="Anoct_dimer"/>
    <property type="match status" value="1"/>
</dbReference>
<evidence type="ECO:0000313" key="3">
    <source>
        <dbReference type="EMBL" id="GAB0176617.1"/>
    </source>
</evidence>
<evidence type="ECO:0000256" key="1">
    <source>
        <dbReference type="SAM" id="MobiDB-lite"/>
    </source>
</evidence>
<comment type="caution">
    <text evidence="3">The sequence shown here is derived from an EMBL/GenBank/DDBJ whole genome shotgun (WGS) entry which is preliminary data.</text>
</comment>
<dbReference type="AlphaFoldDB" id="A0ABC9VXX2"/>
<dbReference type="InterPro" id="IPR032394">
    <property type="entry name" value="Anoct_dimer"/>
</dbReference>